<dbReference type="Proteomes" id="UP000001307">
    <property type="component" value="Unassembled WGS sequence"/>
</dbReference>
<dbReference type="GO" id="GO:0005829">
    <property type="term" value="C:cytosol"/>
    <property type="evidence" value="ECO:0007669"/>
    <property type="project" value="TreeGrafter"/>
</dbReference>
<dbReference type="InParanoid" id="E4XPM2"/>
<dbReference type="PANTHER" id="PTHR11879:SF55">
    <property type="entry name" value="GLUTAMATE OXALOACETATE TRANSAMINASE 1, ISOFORM B"/>
    <property type="match status" value="1"/>
</dbReference>
<keyword evidence="5" id="KW-0032">Aminotransferase</keyword>
<accession>E4XPM2</accession>
<comment type="subunit">
    <text evidence="3">Homodimer.</text>
</comment>
<proteinExistence type="inferred from homology"/>
<organism evidence="9">
    <name type="scientific">Oikopleura dioica</name>
    <name type="common">Tunicate</name>
    <dbReference type="NCBI Taxonomy" id="34765"/>
    <lineage>
        <taxon>Eukaryota</taxon>
        <taxon>Metazoa</taxon>
        <taxon>Chordata</taxon>
        <taxon>Tunicata</taxon>
        <taxon>Appendicularia</taxon>
        <taxon>Copelata</taxon>
        <taxon>Oikopleuridae</taxon>
        <taxon>Oikopleura</taxon>
    </lineage>
</organism>
<keyword evidence="7" id="KW-0663">Pyridoxal phosphate</keyword>
<dbReference type="Gene3D" id="3.90.1150.10">
    <property type="entry name" value="Aspartate Aminotransferase, domain 1"/>
    <property type="match status" value="1"/>
</dbReference>
<evidence type="ECO:0000256" key="3">
    <source>
        <dbReference type="ARBA" id="ARBA00011738"/>
    </source>
</evidence>
<dbReference type="InterPro" id="IPR000796">
    <property type="entry name" value="Asp_trans"/>
</dbReference>
<keyword evidence="6" id="KW-0808">Transferase</keyword>
<comment type="similarity">
    <text evidence="2">Belongs to the class-I pyridoxal-phosphate-dependent aminotransferase family.</text>
</comment>
<evidence type="ECO:0000256" key="7">
    <source>
        <dbReference type="ARBA" id="ARBA00022898"/>
    </source>
</evidence>
<reference evidence="9" key="1">
    <citation type="journal article" date="2010" name="Science">
        <title>Plasticity of animal genome architecture unmasked by rapid evolution of a pelagic tunicate.</title>
        <authorList>
            <person name="Denoeud F."/>
            <person name="Henriet S."/>
            <person name="Mungpakdee S."/>
            <person name="Aury J.M."/>
            <person name="Da Silva C."/>
            <person name="Brinkmann H."/>
            <person name="Mikhaleva J."/>
            <person name="Olsen L.C."/>
            <person name="Jubin C."/>
            <person name="Canestro C."/>
            <person name="Bouquet J.M."/>
            <person name="Danks G."/>
            <person name="Poulain J."/>
            <person name="Campsteijn C."/>
            <person name="Adamski M."/>
            <person name="Cross I."/>
            <person name="Yadetie F."/>
            <person name="Muffato M."/>
            <person name="Louis A."/>
            <person name="Butcher S."/>
            <person name="Tsagkogeorga G."/>
            <person name="Konrad A."/>
            <person name="Singh S."/>
            <person name="Jensen M.F."/>
            <person name="Cong E.H."/>
            <person name="Eikeseth-Otteraa H."/>
            <person name="Noel B."/>
            <person name="Anthouard V."/>
            <person name="Porcel B.M."/>
            <person name="Kachouri-Lafond R."/>
            <person name="Nishino A."/>
            <person name="Ugolini M."/>
            <person name="Chourrout P."/>
            <person name="Nishida H."/>
            <person name="Aasland R."/>
            <person name="Huzurbazar S."/>
            <person name="Westhof E."/>
            <person name="Delsuc F."/>
            <person name="Lehrach H."/>
            <person name="Reinhardt R."/>
            <person name="Weissenbach J."/>
            <person name="Roy S.W."/>
            <person name="Artiguenave F."/>
            <person name="Postlethwait J.H."/>
            <person name="Manak J.R."/>
            <person name="Thompson E.M."/>
            <person name="Jaillon O."/>
            <person name="Du Pasquier L."/>
            <person name="Boudinot P."/>
            <person name="Liberles D.A."/>
            <person name="Volff J.N."/>
            <person name="Philippe H."/>
            <person name="Lenhard B."/>
            <person name="Roest Crollius H."/>
            <person name="Wincker P."/>
            <person name="Chourrout D."/>
        </authorList>
    </citation>
    <scope>NUCLEOTIDE SEQUENCE [LARGE SCALE GENOMIC DNA]</scope>
</reference>
<sequence length="396" mass="44217">MHTHFASIELSKPIEKKSPPIIDLSADGYRNSDGSLCNFPVVEAIRRAIAMDVTLDHEYLPIRGLDSFQDAVLRLVLGNGSPAIIENNAICSQTLGIKNSFRIAADFLKSTDRVANTVLIPKQSDSSRIEIFQAAGFDNIKQYSVLAFFEDSHIFDIDAFKRATNDIPRGTILVLSPSSQYPTGVPIGHAQWEDIATIIISKGIFVIFDVPYLGFGTGDTAEDAWAIRYFAKLGLTFMVAVSFSENFGIHDDPTGALILVAENTVNASNCASQIESIISASYTNPPQQGSRIVATVLNNECYRREWNRTLSEVYDHSQAWRKKFYELTRIKGFSKSWKFVTQQEGLFIFTAFKAEKIEYLKNEYSIAIREDGAINISTITDDNIDSIVRAFYEILD</sequence>
<dbReference type="InterPro" id="IPR004839">
    <property type="entry name" value="Aminotransferase_I/II_large"/>
</dbReference>
<evidence type="ECO:0000256" key="4">
    <source>
        <dbReference type="ARBA" id="ARBA00012753"/>
    </source>
</evidence>
<dbReference type="GO" id="GO:0030170">
    <property type="term" value="F:pyridoxal phosphate binding"/>
    <property type="evidence" value="ECO:0007669"/>
    <property type="project" value="InterPro"/>
</dbReference>
<dbReference type="GO" id="GO:0006532">
    <property type="term" value="P:aspartate biosynthetic process"/>
    <property type="evidence" value="ECO:0007669"/>
    <property type="project" value="TreeGrafter"/>
</dbReference>
<evidence type="ECO:0000256" key="6">
    <source>
        <dbReference type="ARBA" id="ARBA00022679"/>
    </source>
</evidence>
<dbReference type="Pfam" id="PF00155">
    <property type="entry name" value="Aminotran_1_2"/>
    <property type="match status" value="1"/>
</dbReference>
<dbReference type="AlphaFoldDB" id="E4XPM2"/>
<dbReference type="InterPro" id="IPR015422">
    <property type="entry name" value="PyrdxlP-dep_Trfase_small"/>
</dbReference>
<evidence type="ECO:0000256" key="1">
    <source>
        <dbReference type="ARBA" id="ARBA00001933"/>
    </source>
</evidence>
<feature type="domain" description="Aminotransferase class I/classII large" evidence="8">
    <location>
        <begin position="20"/>
        <end position="390"/>
    </location>
</feature>
<dbReference type="InterPro" id="IPR015424">
    <property type="entry name" value="PyrdxlP-dep_Trfase"/>
</dbReference>
<dbReference type="OrthoDB" id="6752799at2759"/>
<comment type="cofactor">
    <cofactor evidence="1">
        <name>pyridoxal 5'-phosphate</name>
        <dbReference type="ChEBI" id="CHEBI:597326"/>
    </cofactor>
</comment>
<dbReference type="EMBL" id="FN653094">
    <property type="protein sequence ID" value="CBY11810.1"/>
    <property type="molecule type" value="Genomic_DNA"/>
</dbReference>
<evidence type="ECO:0000313" key="10">
    <source>
        <dbReference type="Proteomes" id="UP000001307"/>
    </source>
</evidence>
<protein>
    <recommendedName>
        <fullName evidence="4">aspartate transaminase</fullName>
        <ecNumber evidence="4">2.6.1.1</ecNumber>
    </recommendedName>
</protein>
<evidence type="ECO:0000256" key="2">
    <source>
        <dbReference type="ARBA" id="ARBA00007441"/>
    </source>
</evidence>
<gene>
    <name evidence="9" type="ORF">GSOID_T00016994001</name>
</gene>
<evidence type="ECO:0000256" key="5">
    <source>
        <dbReference type="ARBA" id="ARBA00022576"/>
    </source>
</evidence>
<evidence type="ECO:0000259" key="8">
    <source>
        <dbReference type="Pfam" id="PF00155"/>
    </source>
</evidence>
<evidence type="ECO:0000313" key="9">
    <source>
        <dbReference type="EMBL" id="CBY11810.1"/>
    </source>
</evidence>
<dbReference type="SUPFAM" id="SSF53383">
    <property type="entry name" value="PLP-dependent transferases"/>
    <property type="match status" value="1"/>
</dbReference>
<name>E4XPM2_OIKDI</name>
<dbReference type="EC" id="2.6.1.1" evidence="4"/>
<keyword evidence="10" id="KW-1185">Reference proteome</keyword>
<dbReference type="PANTHER" id="PTHR11879">
    <property type="entry name" value="ASPARTATE AMINOTRANSFERASE"/>
    <property type="match status" value="1"/>
</dbReference>
<dbReference type="GO" id="GO:0004069">
    <property type="term" value="F:L-aspartate:2-oxoglutarate aminotransferase activity"/>
    <property type="evidence" value="ECO:0007669"/>
    <property type="project" value="UniProtKB-EC"/>
</dbReference>
<dbReference type="Gene3D" id="3.40.640.10">
    <property type="entry name" value="Type I PLP-dependent aspartate aminotransferase-like (Major domain)"/>
    <property type="match status" value="1"/>
</dbReference>
<dbReference type="PRINTS" id="PR00799">
    <property type="entry name" value="TRANSAMINASE"/>
</dbReference>
<dbReference type="InterPro" id="IPR015421">
    <property type="entry name" value="PyrdxlP-dep_Trfase_major"/>
</dbReference>